<dbReference type="Proteomes" id="UP001371305">
    <property type="component" value="Unassembled WGS sequence"/>
</dbReference>
<evidence type="ECO:0000313" key="1">
    <source>
        <dbReference type="EMBL" id="MEK7952016.1"/>
    </source>
</evidence>
<keyword evidence="2" id="KW-1185">Reference proteome</keyword>
<name>A0ABU9AWB2_9BACT</name>
<comment type="caution">
    <text evidence="1">The sequence shown here is derived from an EMBL/GenBank/DDBJ whole genome shotgun (WGS) entry which is preliminary data.</text>
</comment>
<organism evidence="1 2">
    <name type="scientific">Luteolibacter soli</name>
    <dbReference type="NCBI Taxonomy" id="3135280"/>
    <lineage>
        <taxon>Bacteria</taxon>
        <taxon>Pseudomonadati</taxon>
        <taxon>Verrucomicrobiota</taxon>
        <taxon>Verrucomicrobiia</taxon>
        <taxon>Verrucomicrobiales</taxon>
        <taxon>Verrucomicrobiaceae</taxon>
        <taxon>Luteolibacter</taxon>
    </lineage>
</organism>
<dbReference type="Pfam" id="PF13783">
    <property type="entry name" value="DUF4177"/>
    <property type="match status" value="1"/>
</dbReference>
<dbReference type="RefSeq" id="WP_341405776.1">
    <property type="nucleotide sequence ID" value="NZ_JBBUKT010000006.1"/>
</dbReference>
<gene>
    <name evidence="1" type="ORF">WKV53_15985</name>
</gene>
<protein>
    <submittedName>
        <fullName evidence="1">DUF4177 domain-containing protein</fullName>
    </submittedName>
</protein>
<reference evidence="1 2" key="1">
    <citation type="submission" date="2024-04" db="EMBL/GenBank/DDBJ databases">
        <title>Luteolibacter sp. isolated from soil.</title>
        <authorList>
            <person name="An J."/>
        </authorList>
    </citation>
    <scope>NUCLEOTIDE SEQUENCE [LARGE SCALE GENOMIC DNA]</scope>
    <source>
        <strain evidence="1 2">Y139</strain>
    </source>
</reference>
<accession>A0ABU9AWB2</accession>
<proteinExistence type="predicted"/>
<evidence type="ECO:0000313" key="2">
    <source>
        <dbReference type="Proteomes" id="UP001371305"/>
    </source>
</evidence>
<sequence length="64" mass="7439">MKQYIVRPVTTGFFSGTLNEIKLEAFLNEHAAQGWKFVKSIHETKKILGIFAREAHFVIFERDV</sequence>
<dbReference type="InterPro" id="IPR025234">
    <property type="entry name" value="YjzH-like"/>
</dbReference>
<dbReference type="EMBL" id="JBBUKT010000006">
    <property type="protein sequence ID" value="MEK7952016.1"/>
    <property type="molecule type" value="Genomic_DNA"/>
</dbReference>